<comment type="caution">
    <text evidence="3">The sequence shown here is derived from an EMBL/GenBank/DDBJ whole genome shotgun (WGS) entry which is preliminary data.</text>
</comment>
<feature type="compositionally biased region" description="Basic and acidic residues" evidence="2">
    <location>
        <begin position="277"/>
        <end position="286"/>
    </location>
</feature>
<feature type="compositionally biased region" description="Low complexity" evidence="2">
    <location>
        <begin position="1078"/>
        <end position="1091"/>
    </location>
</feature>
<reference evidence="3" key="1">
    <citation type="submission" date="2019-08" db="EMBL/GenBank/DDBJ databases">
        <title>The improved chromosome-level genome for the pearl oyster Pinctada fucata martensii using PacBio sequencing and Hi-C.</title>
        <authorList>
            <person name="Zheng Z."/>
        </authorList>
    </citation>
    <scope>NUCLEOTIDE SEQUENCE</scope>
    <source>
        <strain evidence="3">ZZ-2019</strain>
        <tissue evidence="3">Adductor muscle</tissue>
    </source>
</reference>
<feature type="compositionally biased region" description="Basic and acidic residues" evidence="2">
    <location>
        <begin position="168"/>
        <end position="188"/>
    </location>
</feature>
<protein>
    <submittedName>
        <fullName evidence="3">Uncharacterized protein</fullName>
    </submittedName>
</protein>
<evidence type="ECO:0000256" key="1">
    <source>
        <dbReference type="SAM" id="Coils"/>
    </source>
</evidence>
<feature type="compositionally biased region" description="Low complexity" evidence="2">
    <location>
        <begin position="25"/>
        <end position="34"/>
    </location>
</feature>
<feature type="compositionally biased region" description="Polar residues" evidence="2">
    <location>
        <begin position="312"/>
        <end position="327"/>
    </location>
</feature>
<proteinExistence type="predicted"/>
<feature type="region of interest" description="Disordered" evidence="2">
    <location>
        <begin position="368"/>
        <end position="521"/>
    </location>
</feature>
<feature type="region of interest" description="Disordered" evidence="2">
    <location>
        <begin position="1062"/>
        <end position="1094"/>
    </location>
</feature>
<keyword evidence="1" id="KW-0175">Coiled coil</keyword>
<feature type="coiled-coil region" evidence="1">
    <location>
        <begin position="683"/>
        <end position="731"/>
    </location>
</feature>
<sequence>MEKSEEEESAEKIILSKSYEKRPSRSGSKGSKSPSAKRKSKISNWSKIIKVLTRQKADDMGVSVRTKKDFPSSSTTPSSSSAKELTVPSSSAVDGKSVDSGMGSGLEAEGPEGQRKSTSSGEPISPESHSPSHDDTNRMDELTSEIWIGPPEWVQEHEDELATPTSCLEHKEIIVLKPQASKDQDYLRVHLPRRKSSPSLHDHEDKLSDSSDGESYSPLRRSSSCKEQMVTSDDVKEQLLGSPKGGKKLQHSTISKMIKMVHTRKDSIKKKLKKSSPRTEFEHQSGEELSEADMEGYEDVYEDEEGPLGRSTPKTSPTSVRQHQPSRSEGRTAATMLSQLGGSIDVSALMGGMSDEFSRKWKQWEELQTKRLSSPQKADSSEYSESIPTDSIGTVSPEFQKKMEEWERSKSIKVKPLDEPPSKDSREGSPEGFTTPPDGQNQPINIEEIQKKLTDSFSRKMEEWEKRKYRREGSPAMDRKDSSSKLISRKDDRQKSKRSKEEKDREKLEKQRERELQRVEREQHKLEKEKLRLEKERLKALEREARLEKMKGRLSQPDMESKFKNPILSPLAEYKMTSTFAKKLHEWEARRGQSSSVSMATYLETQQRSLEAGDFSPPKGKIEFSLEDPSPPGPSTGTKLAKGQKPPPLTLMPCTDSPEEVSPGARSRSSLDSFGEDTSVTMESMTEANISRLEKANARLLEELNEKETEYASLQVEVEDLTNKLNKARIQHSKDMERYKRECLTGGTIPPSSPVSMGSELTDLEDKIQDLKYIGENLAESMESAAVCKMQSVEGEDSVNTQLMELLEKMRVMLLRASQSEEIYQKSSALHSFEKLYSQAMQLQVQLSNLRLSQIERNKEIMSMKRQLLLQEANNLLLQADITRRETELIRYKHYAKGTSAIKRWNTYGGMEGRVVESETTECVPPYKRFTKGLKAEQQSALKVVDEPTEQVVIQEVKSAAEESLTDISKPSTHSSPALSNAIEHLIEEPQYTVQSLEDQQTETASEVDYIAKQLEEPETHESTIVMQGQREEDLTIHGEKGVEIALMIKLPTASVSLPKDLSQQELSVPRSQRFTESDGSSSQLSTTSSKSEAKFPELLIPEWKRSAGKGRLLKIQSIDVDDPEEKAQSDSAILCKTERTFQPTMASNTESPHYIVTFPEDQIKEEKVYKTAHLPSRIRCADGDNHSH</sequence>
<name>A0AA88Y103_PINIB</name>
<feature type="compositionally biased region" description="Basic and acidic residues" evidence="2">
    <location>
        <begin position="399"/>
        <end position="429"/>
    </location>
</feature>
<feature type="compositionally biased region" description="Low complexity" evidence="2">
    <location>
        <begin position="119"/>
        <end position="129"/>
    </location>
</feature>
<keyword evidence="4" id="KW-1185">Reference proteome</keyword>
<feature type="compositionally biased region" description="Polar residues" evidence="2">
    <location>
        <begin position="220"/>
        <end position="231"/>
    </location>
</feature>
<feature type="region of interest" description="Disordered" evidence="2">
    <location>
        <begin position="1"/>
        <end position="339"/>
    </location>
</feature>
<feature type="compositionally biased region" description="Polar residues" evidence="2">
    <location>
        <begin position="667"/>
        <end position="676"/>
    </location>
</feature>
<accession>A0AA88Y103</accession>
<feature type="compositionally biased region" description="Basic and acidic residues" evidence="2">
    <location>
        <begin position="448"/>
        <end position="521"/>
    </location>
</feature>
<feature type="compositionally biased region" description="Basic and acidic residues" evidence="2">
    <location>
        <begin position="200"/>
        <end position="209"/>
    </location>
</feature>
<feature type="compositionally biased region" description="Basic and acidic residues" evidence="2">
    <location>
        <begin position="130"/>
        <end position="141"/>
    </location>
</feature>
<gene>
    <name evidence="3" type="ORF">FSP39_022073</name>
</gene>
<feature type="compositionally biased region" description="Polar residues" evidence="2">
    <location>
        <begin position="1062"/>
        <end position="1075"/>
    </location>
</feature>
<dbReference type="Proteomes" id="UP001186944">
    <property type="component" value="Unassembled WGS sequence"/>
</dbReference>
<evidence type="ECO:0000313" key="3">
    <source>
        <dbReference type="EMBL" id="KAK3091710.1"/>
    </source>
</evidence>
<feature type="region of interest" description="Disordered" evidence="2">
    <location>
        <begin position="609"/>
        <end position="676"/>
    </location>
</feature>
<feature type="compositionally biased region" description="Basic residues" evidence="2">
    <location>
        <begin position="259"/>
        <end position="276"/>
    </location>
</feature>
<feature type="compositionally biased region" description="Low complexity" evidence="2">
    <location>
        <begin position="71"/>
        <end position="81"/>
    </location>
</feature>
<evidence type="ECO:0000256" key="2">
    <source>
        <dbReference type="SAM" id="MobiDB-lite"/>
    </source>
</evidence>
<feature type="compositionally biased region" description="Polar residues" evidence="2">
    <location>
        <begin position="370"/>
        <end position="394"/>
    </location>
</feature>
<organism evidence="3 4">
    <name type="scientific">Pinctada imbricata</name>
    <name type="common">Atlantic pearl-oyster</name>
    <name type="synonym">Pinctada martensii</name>
    <dbReference type="NCBI Taxonomy" id="66713"/>
    <lineage>
        <taxon>Eukaryota</taxon>
        <taxon>Metazoa</taxon>
        <taxon>Spiralia</taxon>
        <taxon>Lophotrochozoa</taxon>
        <taxon>Mollusca</taxon>
        <taxon>Bivalvia</taxon>
        <taxon>Autobranchia</taxon>
        <taxon>Pteriomorphia</taxon>
        <taxon>Pterioida</taxon>
        <taxon>Pterioidea</taxon>
        <taxon>Pteriidae</taxon>
        <taxon>Pinctada</taxon>
    </lineage>
</organism>
<dbReference type="EMBL" id="VSWD01000010">
    <property type="protein sequence ID" value="KAK3091710.1"/>
    <property type="molecule type" value="Genomic_DNA"/>
</dbReference>
<feature type="compositionally biased region" description="Acidic residues" evidence="2">
    <location>
        <begin position="288"/>
        <end position="306"/>
    </location>
</feature>
<dbReference type="AlphaFoldDB" id="A0AA88Y103"/>
<evidence type="ECO:0000313" key="4">
    <source>
        <dbReference type="Proteomes" id="UP001186944"/>
    </source>
</evidence>